<dbReference type="AlphaFoldDB" id="A0A0L1JP38"/>
<dbReference type="OrthoDB" id="9811121at2"/>
<comment type="similarity">
    <text evidence="1">Belongs to the carbon-nitrogen hydrolase superfamily. NIT1/NIT2 family.</text>
</comment>
<organism evidence="4 5">
    <name type="scientific">Pseudaestuariivita atlantica</name>
    <dbReference type="NCBI Taxonomy" id="1317121"/>
    <lineage>
        <taxon>Bacteria</taxon>
        <taxon>Pseudomonadati</taxon>
        <taxon>Pseudomonadota</taxon>
        <taxon>Alphaproteobacteria</taxon>
        <taxon>Rhodobacterales</taxon>
        <taxon>Paracoccaceae</taxon>
        <taxon>Pseudaestuariivita</taxon>
    </lineage>
</organism>
<evidence type="ECO:0000256" key="2">
    <source>
        <dbReference type="ARBA" id="ARBA00022801"/>
    </source>
</evidence>
<dbReference type="RefSeq" id="WP_050530709.1">
    <property type="nucleotide sequence ID" value="NZ_AQQZ01000004.1"/>
</dbReference>
<dbReference type="PROSITE" id="PS01227">
    <property type="entry name" value="UPF0012"/>
    <property type="match status" value="1"/>
</dbReference>
<evidence type="ECO:0000313" key="4">
    <source>
        <dbReference type="EMBL" id="KNG93524.1"/>
    </source>
</evidence>
<dbReference type="PANTHER" id="PTHR23088">
    <property type="entry name" value="NITRILASE-RELATED"/>
    <property type="match status" value="1"/>
</dbReference>
<protein>
    <submittedName>
        <fullName evidence="4">Nitrilase</fullName>
    </submittedName>
</protein>
<feature type="domain" description="CN hydrolase" evidence="3">
    <location>
        <begin position="5"/>
        <end position="252"/>
    </location>
</feature>
<evidence type="ECO:0000313" key="5">
    <source>
        <dbReference type="Proteomes" id="UP000036938"/>
    </source>
</evidence>
<dbReference type="InterPro" id="IPR001110">
    <property type="entry name" value="UPF0012_CS"/>
</dbReference>
<accession>A0A0L1JP38</accession>
<dbReference type="STRING" id="1317121.ATO11_09900"/>
<dbReference type="InterPro" id="IPR036526">
    <property type="entry name" value="C-N_Hydrolase_sf"/>
</dbReference>
<keyword evidence="2" id="KW-0378">Hydrolase</keyword>
<dbReference type="Gene3D" id="3.60.110.10">
    <property type="entry name" value="Carbon-nitrogen hydrolase"/>
    <property type="match status" value="1"/>
</dbReference>
<evidence type="ECO:0000259" key="3">
    <source>
        <dbReference type="PROSITE" id="PS50263"/>
    </source>
</evidence>
<dbReference type="PROSITE" id="PS50263">
    <property type="entry name" value="CN_HYDROLASE"/>
    <property type="match status" value="1"/>
</dbReference>
<dbReference type="EMBL" id="AQQZ01000004">
    <property type="protein sequence ID" value="KNG93524.1"/>
    <property type="molecule type" value="Genomic_DNA"/>
</dbReference>
<name>A0A0L1JP38_9RHOB</name>
<dbReference type="GO" id="GO:0016811">
    <property type="term" value="F:hydrolase activity, acting on carbon-nitrogen (but not peptide) bonds, in linear amides"/>
    <property type="evidence" value="ECO:0007669"/>
    <property type="project" value="InterPro"/>
</dbReference>
<gene>
    <name evidence="4" type="ORF">ATO11_09900</name>
</gene>
<dbReference type="Pfam" id="PF00795">
    <property type="entry name" value="CN_hydrolase"/>
    <property type="match status" value="1"/>
</dbReference>
<dbReference type="CDD" id="cd07572">
    <property type="entry name" value="nit"/>
    <property type="match status" value="1"/>
</dbReference>
<keyword evidence="5" id="KW-1185">Reference proteome</keyword>
<sequence>MPRPLHIACLQTRPMPDFASAIDEAVPMAHAAANAGADILFLPEYCGGLRSEGRALHPPAATEDKHDVLHALQAFAEERQVWVNVGSIAVKAPGGKLVNRGYMIAPDGKITGRFDKLHLFDVDLGEGKTYRESDTITAGGSAVIHDVGLATIGHTICYDLRFPQLYRTLAKSGAEILAVPAAFTKTTGEAHWHVLNRARAIENTRFVVSACAIGPIPGGDESYGHSLVVSPWGEVLADGSTLPGVVHAQIDLDAVAEAEGRVPSLSHDRPFAINASALEKDVA</sequence>
<proteinExistence type="inferred from homology"/>
<dbReference type="InterPro" id="IPR003010">
    <property type="entry name" value="C-N_Hydrolase"/>
</dbReference>
<dbReference type="InterPro" id="IPR045254">
    <property type="entry name" value="Nit1/2_C-N_Hydrolase"/>
</dbReference>
<comment type="caution">
    <text evidence="4">The sequence shown here is derived from an EMBL/GenBank/DDBJ whole genome shotgun (WGS) entry which is preliminary data.</text>
</comment>
<reference evidence="4 5" key="1">
    <citation type="journal article" date="2015" name="Int. J. Syst. Evol. Microbiol.">
        <title>Aestuariivita atlantica sp. nov., isolated from deep sea sediment of the Atlantic Ocean.</title>
        <authorList>
            <person name="Li G."/>
            <person name="Lai Q."/>
            <person name="Du Y."/>
            <person name="Liu X."/>
            <person name="Sun F."/>
            <person name="Shao Z."/>
        </authorList>
    </citation>
    <scope>NUCLEOTIDE SEQUENCE [LARGE SCALE GENOMIC DNA]</scope>
    <source>
        <strain evidence="4 5">22II-S11-z3</strain>
    </source>
</reference>
<dbReference type="SUPFAM" id="SSF56317">
    <property type="entry name" value="Carbon-nitrogen hydrolase"/>
    <property type="match status" value="1"/>
</dbReference>
<dbReference type="PANTHER" id="PTHR23088:SF27">
    <property type="entry name" value="DEAMINATED GLUTATHIONE AMIDASE"/>
    <property type="match status" value="1"/>
</dbReference>
<dbReference type="PATRIC" id="fig|1317121.7.peg.2655"/>
<evidence type="ECO:0000256" key="1">
    <source>
        <dbReference type="ARBA" id="ARBA00010613"/>
    </source>
</evidence>
<dbReference type="Proteomes" id="UP000036938">
    <property type="component" value="Unassembled WGS sequence"/>
</dbReference>